<keyword evidence="1 4" id="KW-0378">Hydrolase</keyword>
<evidence type="ECO:0000313" key="4">
    <source>
        <dbReference type="EMBL" id="PNG27203.1"/>
    </source>
</evidence>
<dbReference type="OrthoDB" id="3647650at2"/>
<evidence type="ECO:0000313" key="5">
    <source>
        <dbReference type="Proteomes" id="UP000236286"/>
    </source>
</evidence>
<dbReference type="Proteomes" id="UP000236286">
    <property type="component" value="Unassembled WGS sequence"/>
</dbReference>
<dbReference type="GO" id="GO:0052689">
    <property type="term" value="F:carboxylic ester hydrolase activity"/>
    <property type="evidence" value="ECO:0007669"/>
    <property type="project" value="UniProtKB-ARBA"/>
</dbReference>
<keyword evidence="2" id="KW-0732">Signal</keyword>
<name>A0A2J7TKA8_METSI</name>
<proteinExistence type="predicted"/>
<dbReference type="Gene3D" id="3.40.50.1820">
    <property type="entry name" value="alpha/beta hydrolase"/>
    <property type="match status" value="1"/>
</dbReference>
<evidence type="ECO:0000256" key="1">
    <source>
        <dbReference type="ARBA" id="ARBA00022801"/>
    </source>
</evidence>
<evidence type="ECO:0000259" key="3">
    <source>
        <dbReference type="Pfam" id="PF01738"/>
    </source>
</evidence>
<dbReference type="PANTHER" id="PTHR22946">
    <property type="entry name" value="DIENELACTONE HYDROLASE DOMAIN-CONTAINING PROTEIN-RELATED"/>
    <property type="match status" value="1"/>
</dbReference>
<feature type="signal peptide" evidence="2">
    <location>
        <begin position="1"/>
        <end position="25"/>
    </location>
</feature>
<feature type="domain" description="Dienelactone hydrolase" evidence="3">
    <location>
        <begin position="41"/>
        <end position="278"/>
    </location>
</feature>
<sequence length="285" mass="29604">MRTKVLPAAAAAVGVSLLGSIAAMAGAPEQISFRGGDGALQGWLYAPVGAGAHPAVVALHGCAGLTDKSGAPSARHADWGQRLAAAGFVVLFPDSFASRGLGPQCKESNREARASRERVADAEDALRFLAGRQDVDPRSIFLIGWSNGGSSTLYAVQPKHGADGVDFARAVAFYPGCRTPLETGRWKTRMPLLILIGGADDWTPAAPCVDLAAQAKAQGEDVETVVYPDAYHDFDHPGLAVHVVDGLAYTASGAGSAHTGTNPAARMEAINRVASFFGFGRFPAH</sequence>
<reference evidence="4 5" key="1">
    <citation type="submission" date="2017-10" db="EMBL/GenBank/DDBJ databases">
        <title>Genome announcement of Methylocella silvestris TVC from permafrost.</title>
        <authorList>
            <person name="Wang J."/>
            <person name="Geng K."/>
            <person name="Ul-Haque F."/>
            <person name="Crombie A.T."/>
            <person name="Street L.E."/>
            <person name="Wookey P.A."/>
            <person name="Murrell J.C."/>
            <person name="Pratscher J."/>
        </authorList>
    </citation>
    <scope>NUCLEOTIDE SEQUENCE [LARGE SCALE GENOMIC DNA]</scope>
    <source>
        <strain evidence="4 5">TVC</strain>
    </source>
</reference>
<dbReference type="InterPro" id="IPR050261">
    <property type="entry name" value="FrsA_esterase"/>
</dbReference>
<dbReference type="RefSeq" id="WP_102842399.1">
    <property type="nucleotide sequence ID" value="NZ_PDZR01000002.1"/>
</dbReference>
<dbReference type="Pfam" id="PF01738">
    <property type="entry name" value="DLH"/>
    <property type="match status" value="1"/>
</dbReference>
<dbReference type="InterPro" id="IPR002925">
    <property type="entry name" value="Dienelactn_hydro"/>
</dbReference>
<dbReference type="InterPro" id="IPR029058">
    <property type="entry name" value="AB_hydrolase_fold"/>
</dbReference>
<comment type="caution">
    <text evidence="4">The sequence shown here is derived from an EMBL/GenBank/DDBJ whole genome shotgun (WGS) entry which is preliminary data.</text>
</comment>
<dbReference type="EMBL" id="PDZR01000002">
    <property type="protein sequence ID" value="PNG27203.1"/>
    <property type="molecule type" value="Genomic_DNA"/>
</dbReference>
<gene>
    <name evidence="4" type="ORF">CR492_03700</name>
</gene>
<dbReference type="SUPFAM" id="SSF53474">
    <property type="entry name" value="alpha/beta-Hydrolases"/>
    <property type="match status" value="1"/>
</dbReference>
<accession>A0A2J7TKA8</accession>
<dbReference type="AlphaFoldDB" id="A0A2J7TKA8"/>
<evidence type="ECO:0000256" key="2">
    <source>
        <dbReference type="SAM" id="SignalP"/>
    </source>
</evidence>
<feature type="chain" id="PRO_5014443476" evidence="2">
    <location>
        <begin position="26"/>
        <end position="285"/>
    </location>
</feature>
<organism evidence="4 5">
    <name type="scientific">Methylocella silvestris</name>
    <dbReference type="NCBI Taxonomy" id="199596"/>
    <lineage>
        <taxon>Bacteria</taxon>
        <taxon>Pseudomonadati</taxon>
        <taxon>Pseudomonadota</taxon>
        <taxon>Alphaproteobacteria</taxon>
        <taxon>Hyphomicrobiales</taxon>
        <taxon>Beijerinckiaceae</taxon>
        <taxon>Methylocella</taxon>
    </lineage>
</organism>
<protein>
    <submittedName>
        <fullName evidence="4">Dienelactone hydrolase</fullName>
    </submittedName>
</protein>
<dbReference type="PANTHER" id="PTHR22946:SF9">
    <property type="entry name" value="POLYKETIDE TRANSFERASE AF380"/>
    <property type="match status" value="1"/>
</dbReference>